<dbReference type="EMBL" id="JAPMSZ010000011">
    <property type="protein sequence ID" value="KAJ5084525.1"/>
    <property type="molecule type" value="Genomic_DNA"/>
</dbReference>
<evidence type="ECO:0000313" key="3">
    <source>
        <dbReference type="Proteomes" id="UP001141434"/>
    </source>
</evidence>
<gene>
    <name evidence="2" type="ORF">NUU61_009104</name>
</gene>
<dbReference type="RefSeq" id="XP_056507922.1">
    <property type="nucleotide sequence ID" value="XM_056659629.1"/>
</dbReference>
<feature type="compositionally biased region" description="Low complexity" evidence="1">
    <location>
        <begin position="20"/>
        <end position="37"/>
    </location>
</feature>
<evidence type="ECO:0000256" key="1">
    <source>
        <dbReference type="SAM" id="MobiDB-lite"/>
    </source>
</evidence>
<reference evidence="2" key="2">
    <citation type="journal article" date="2023" name="IMA Fungus">
        <title>Comparative genomic study of the Penicillium genus elucidates a diverse pangenome and 15 lateral gene transfer events.</title>
        <authorList>
            <person name="Petersen C."/>
            <person name="Sorensen T."/>
            <person name="Nielsen M.R."/>
            <person name="Sondergaard T.E."/>
            <person name="Sorensen J.L."/>
            <person name="Fitzpatrick D.A."/>
            <person name="Frisvad J.C."/>
            <person name="Nielsen K.L."/>
        </authorList>
    </citation>
    <scope>NUCLEOTIDE SEQUENCE</scope>
    <source>
        <strain evidence="2">IBT 34128</strain>
    </source>
</reference>
<reference evidence="2" key="1">
    <citation type="submission" date="2022-11" db="EMBL/GenBank/DDBJ databases">
        <authorList>
            <person name="Petersen C."/>
        </authorList>
    </citation>
    <scope>NUCLEOTIDE SEQUENCE</scope>
    <source>
        <strain evidence="2">IBT 34128</strain>
    </source>
</reference>
<protein>
    <submittedName>
        <fullName evidence="2">Uncharacterized protein</fullName>
    </submittedName>
</protein>
<evidence type="ECO:0000313" key="2">
    <source>
        <dbReference type="EMBL" id="KAJ5084525.1"/>
    </source>
</evidence>
<proteinExistence type="predicted"/>
<keyword evidence="3" id="KW-1185">Reference proteome</keyword>
<name>A0A9W9JWY7_9EURO</name>
<comment type="caution">
    <text evidence="2">The sequence shown here is derived from an EMBL/GenBank/DDBJ whole genome shotgun (WGS) entry which is preliminary data.</text>
</comment>
<organism evidence="2 3">
    <name type="scientific">Penicillium alfredii</name>
    <dbReference type="NCBI Taxonomy" id="1506179"/>
    <lineage>
        <taxon>Eukaryota</taxon>
        <taxon>Fungi</taxon>
        <taxon>Dikarya</taxon>
        <taxon>Ascomycota</taxon>
        <taxon>Pezizomycotina</taxon>
        <taxon>Eurotiomycetes</taxon>
        <taxon>Eurotiomycetidae</taxon>
        <taxon>Eurotiales</taxon>
        <taxon>Aspergillaceae</taxon>
        <taxon>Penicillium</taxon>
    </lineage>
</organism>
<feature type="region of interest" description="Disordered" evidence="1">
    <location>
        <begin position="1"/>
        <end position="175"/>
    </location>
</feature>
<dbReference type="OrthoDB" id="4349176at2759"/>
<accession>A0A9W9JWY7</accession>
<dbReference type="AlphaFoldDB" id="A0A9W9JWY7"/>
<dbReference type="Proteomes" id="UP001141434">
    <property type="component" value="Unassembled WGS sequence"/>
</dbReference>
<dbReference type="GeneID" id="81398798"/>
<sequence length="301" mass="33576">MTVSFLSVFRCTRRRKRPDSSQSSSSSTSKQPSSKTPAMDLSSLEGPPMLDPRYIVPPAEETSRVPYHPPSPSPSPSSSSFAQANQNLRPYPKPLPPQPARTRSISQRHPAHRHASRPSNGSSDLSRRGGALQRTPAQRGRRSLSEELQFGELPAAQEQGQHQQREHAPLETPISPCSTLPFSPCTTLPFSPCSPQNTAARRVSTASSLVWLDNEERWMVAADSAPLSRRQTRDSHQLPLCLPTLSDHRLLERSDDDLEREEHPPTYESHEFSPTHVFRLNNDVWGWSAMARRVRQLSTGG</sequence>